<keyword evidence="1" id="KW-0472">Membrane</keyword>
<dbReference type="EMBL" id="JAEDAH010000043">
    <property type="protein sequence ID" value="MCA6063744.1"/>
    <property type="molecule type" value="Genomic_DNA"/>
</dbReference>
<organism evidence="2 3">
    <name type="scientific">Thalassolituus marinus</name>
    <dbReference type="NCBI Taxonomy" id="671053"/>
    <lineage>
        <taxon>Bacteria</taxon>
        <taxon>Pseudomonadati</taxon>
        <taxon>Pseudomonadota</taxon>
        <taxon>Gammaproteobacteria</taxon>
        <taxon>Oceanospirillales</taxon>
        <taxon>Oceanospirillaceae</taxon>
        <taxon>Thalassolituus</taxon>
    </lineage>
</organism>
<dbReference type="InterPro" id="IPR010266">
    <property type="entry name" value="NnrS"/>
</dbReference>
<keyword evidence="1" id="KW-0812">Transmembrane</keyword>
<accession>A0ABS7ZQ53</accession>
<evidence type="ECO:0000313" key="2">
    <source>
        <dbReference type="EMBL" id="MCA6063744.1"/>
    </source>
</evidence>
<name>A0ABS7ZQ53_9GAMM</name>
<dbReference type="RefSeq" id="WP_225674044.1">
    <property type="nucleotide sequence ID" value="NZ_JAEDAH010000043.1"/>
</dbReference>
<feature type="transmembrane region" description="Helical" evidence="1">
    <location>
        <begin position="233"/>
        <end position="254"/>
    </location>
</feature>
<gene>
    <name evidence="2" type="ORF">I9W95_08995</name>
</gene>
<protein>
    <submittedName>
        <fullName evidence="2">NnrS family protein</fullName>
    </submittedName>
</protein>
<keyword evidence="1" id="KW-1133">Transmembrane helix</keyword>
<feature type="transmembrane region" description="Helical" evidence="1">
    <location>
        <begin position="298"/>
        <end position="320"/>
    </location>
</feature>
<feature type="transmembrane region" description="Helical" evidence="1">
    <location>
        <begin position="332"/>
        <end position="353"/>
    </location>
</feature>
<dbReference type="Proteomes" id="UP000714380">
    <property type="component" value="Unassembled WGS sequence"/>
</dbReference>
<evidence type="ECO:0000313" key="3">
    <source>
        <dbReference type="Proteomes" id="UP000714380"/>
    </source>
</evidence>
<feature type="transmembrane region" description="Helical" evidence="1">
    <location>
        <begin position="140"/>
        <end position="159"/>
    </location>
</feature>
<comment type="caution">
    <text evidence="2">The sequence shown here is derived from an EMBL/GenBank/DDBJ whole genome shotgun (WGS) entry which is preliminary data.</text>
</comment>
<reference evidence="2 3" key="1">
    <citation type="submission" date="2020-12" db="EMBL/GenBank/DDBJ databases">
        <title>Novel Thalassolituus-related marine hydrocarbonoclastic bacteria mediated algae-derived hydrocarbons mineralization in twilight zone of the northern South China Sea.</title>
        <authorList>
            <person name="Dong C."/>
        </authorList>
    </citation>
    <scope>NUCLEOTIDE SEQUENCE [LARGE SCALE GENOMIC DNA]</scope>
    <source>
        <strain evidence="2 3">IMCC1826</strain>
    </source>
</reference>
<feature type="transmembrane region" description="Helical" evidence="1">
    <location>
        <begin position="266"/>
        <end position="286"/>
    </location>
</feature>
<feature type="transmembrane region" description="Helical" evidence="1">
    <location>
        <begin position="165"/>
        <end position="188"/>
    </location>
</feature>
<evidence type="ECO:0000256" key="1">
    <source>
        <dbReference type="SAM" id="Phobius"/>
    </source>
</evidence>
<proteinExistence type="predicted"/>
<feature type="transmembrane region" description="Helical" evidence="1">
    <location>
        <begin position="18"/>
        <end position="36"/>
    </location>
</feature>
<feature type="transmembrane region" description="Helical" evidence="1">
    <location>
        <begin position="56"/>
        <end position="74"/>
    </location>
</feature>
<feature type="transmembrane region" description="Helical" evidence="1">
    <location>
        <begin position="359"/>
        <end position="383"/>
    </location>
</feature>
<feature type="transmembrane region" description="Helical" evidence="1">
    <location>
        <begin position="109"/>
        <end position="128"/>
    </location>
</feature>
<keyword evidence="3" id="KW-1185">Reference proteome</keyword>
<sequence>MKLFNPDFPLWGQAFRPMFLAAAGFSAFAMLLWGLSLSGMIRLPVDNPVFWHSHEMLFGFAMAVVAGFLLTAVQNWTGRRAVNGKPLLLLTLVWLSGRMAMLSSAFLPWWLIACIDMAFIPLVALFFWQLVFAVRQKRNYFFAPVLLLMLVCNGSMHWGNAHADGALVLWASHSVSWLMLVFITIIGGRILPMFTANGTMTPKVESLPWLEKSVLISTWLIAALYLTRLDSVLPGWVMSLMLVLSAVAHAVRIFRLNLRITLPVPLLWSLHLAYWFIPLGLLLLALHYAGAPWSFSTALHALTAGAIGGMIIAMIARVSLGHSGRPLQPARIMSVAFAMVLLAALLRSLVVALQPQAVSLFFALTSALWVMAFSIFVLVYWSVLISPRPDGRPG</sequence>
<dbReference type="Pfam" id="PF05940">
    <property type="entry name" value="NnrS"/>
    <property type="match status" value="1"/>
</dbReference>